<evidence type="ECO:0000256" key="12">
    <source>
        <dbReference type="ARBA" id="ARBA00075783"/>
    </source>
</evidence>
<evidence type="ECO:0000256" key="6">
    <source>
        <dbReference type="ARBA" id="ARBA00022786"/>
    </source>
</evidence>
<dbReference type="RefSeq" id="XP_036708789.1">
    <property type="nucleotide sequence ID" value="XM_036852894.1"/>
</dbReference>
<evidence type="ECO:0000256" key="13">
    <source>
        <dbReference type="SAM" id="MobiDB-lite"/>
    </source>
</evidence>
<evidence type="ECO:0000256" key="8">
    <source>
        <dbReference type="ARBA" id="ARBA00055060"/>
    </source>
</evidence>
<dbReference type="PANTHER" id="PTHR15574">
    <property type="entry name" value="WD REPEAT DOMAIN-CONTAINING FAMILY"/>
    <property type="match status" value="1"/>
</dbReference>
<comment type="pathway">
    <text evidence="2">Protein modification; protein ubiquitination.</text>
</comment>
<dbReference type="FunFam" id="2.130.10.10:FF:000078">
    <property type="entry name" value="DDB1- and CUL4-associated factor 6 isoform X1"/>
    <property type="match status" value="1"/>
</dbReference>
<keyword evidence="14" id="KW-1185">Reference proteome</keyword>
<dbReference type="GO" id="GO:0080008">
    <property type="term" value="C:Cul4-RING E3 ubiquitin ligase complex"/>
    <property type="evidence" value="ECO:0007669"/>
    <property type="project" value="TreeGrafter"/>
</dbReference>
<dbReference type="InterPro" id="IPR045151">
    <property type="entry name" value="DCAF8"/>
</dbReference>
<protein>
    <recommendedName>
        <fullName evidence="10">DDB1- and CUL4-associated factor 6</fullName>
    </recommendedName>
    <alternativeName>
        <fullName evidence="12">IQ motif and WD repeat-containing protein 1</fullName>
    </alternativeName>
    <alternativeName>
        <fullName evidence="11">Nuclear receptor interaction protein</fullName>
    </alternativeName>
</protein>
<evidence type="ECO:0000256" key="1">
    <source>
        <dbReference type="ARBA" id="ARBA00004123"/>
    </source>
</evidence>
<evidence type="ECO:0000256" key="3">
    <source>
        <dbReference type="ARBA" id="ARBA00022553"/>
    </source>
</evidence>
<dbReference type="GO" id="GO:0005737">
    <property type="term" value="C:cytoplasm"/>
    <property type="evidence" value="ECO:0007669"/>
    <property type="project" value="TreeGrafter"/>
</dbReference>
<evidence type="ECO:0000313" key="14">
    <source>
        <dbReference type="Proteomes" id="UP000694857"/>
    </source>
</evidence>
<comment type="function">
    <text evidence="8">Ligand-dependent coactivator of nuclear receptors. Enhance transcriptional activity of the nuclear receptors NR3C1 and AR. May function as a substrate receptor for CUL4-DDB1 E3 ubiquitin-protein ligase complex.</text>
</comment>
<dbReference type="AlphaFoldDB" id="A0A8B8XGW4"/>
<feature type="region of interest" description="Disordered" evidence="13">
    <location>
        <begin position="355"/>
        <end position="464"/>
    </location>
</feature>
<feature type="compositionally biased region" description="Polar residues" evidence="13">
    <location>
        <begin position="494"/>
        <end position="538"/>
    </location>
</feature>
<dbReference type="PANTHER" id="PTHR15574:SF39">
    <property type="entry name" value="DDB1- AND CUL4-ASSOCIATED FACTOR 6"/>
    <property type="match status" value="1"/>
</dbReference>
<keyword evidence="5" id="KW-0677">Repeat</keyword>
<feature type="compositionally biased region" description="Low complexity" evidence="13">
    <location>
        <begin position="673"/>
        <end position="688"/>
    </location>
</feature>
<evidence type="ECO:0000256" key="7">
    <source>
        <dbReference type="ARBA" id="ARBA00023242"/>
    </source>
</evidence>
<comment type="subcellular location">
    <subcellularLocation>
        <location evidence="1">Nucleus</location>
    </subcellularLocation>
</comment>
<dbReference type="InterPro" id="IPR036322">
    <property type="entry name" value="WD40_repeat_dom_sf"/>
</dbReference>
<evidence type="ECO:0000256" key="2">
    <source>
        <dbReference type="ARBA" id="ARBA00004906"/>
    </source>
</evidence>
<keyword evidence="7" id="KW-0539">Nucleus</keyword>
<dbReference type="SMART" id="SM00320">
    <property type="entry name" value="WD40"/>
    <property type="match status" value="7"/>
</dbReference>
<dbReference type="Gene3D" id="2.130.10.10">
    <property type="entry name" value="YVTN repeat-like/Quinoprotein amine dehydrogenase"/>
    <property type="match status" value="2"/>
</dbReference>
<evidence type="ECO:0000256" key="11">
    <source>
        <dbReference type="ARBA" id="ARBA00075154"/>
    </source>
</evidence>
<evidence type="ECO:0000256" key="9">
    <source>
        <dbReference type="ARBA" id="ARBA00064504"/>
    </source>
</evidence>
<dbReference type="GO" id="GO:0045944">
    <property type="term" value="P:positive regulation of transcription by RNA polymerase II"/>
    <property type="evidence" value="ECO:0007669"/>
    <property type="project" value="TreeGrafter"/>
</dbReference>
<dbReference type="PROSITE" id="PS50096">
    <property type="entry name" value="IQ"/>
    <property type="match status" value="1"/>
</dbReference>
<gene>
    <name evidence="15" type="primary">DCAF6</name>
</gene>
<feature type="region of interest" description="Disordered" evidence="13">
    <location>
        <begin position="577"/>
        <end position="732"/>
    </location>
</feature>
<dbReference type="CTD" id="55827"/>
<dbReference type="SUPFAM" id="SSF50978">
    <property type="entry name" value="WD40 repeat-like"/>
    <property type="match status" value="1"/>
</dbReference>
<evidence type="ECO:0000256" key="4">
    <source>
        <dbReference type="ARBA" id="ARBA00022574"/>
    </source>
</evidence>
<feature type="region of interest" description="Disordered" evidence="13">
    <location>
        <begin position="480"/>
        <end position="563"/>
    </location>
</feature>
<keyword evidence="6" id="KW-0833">Ubl conjugation pathway</keyword>
<accession>A0A8B8XGW4</accession>
<evidence type="ECO:0000256" key="10">
    <source>
        <dbReference type="ARBA" id="ARBA00071150"/>
    </source>
</evidence>
<reference evidence="15" key="1">
    <citation type="submission" date="2025-08" db="UniProtKB">
        <authorList>
            <consortium name="RefSeq"/>
        </authorList>
    </citation>
    <scope>IDENTIFICATION</scope>
    <source>
        <tissue evidence="15">Epidermis and Blubber</tissue>
    </source>
</reference>
<proteinExistence type="predicted"/>
<dbReference type="GeneID" id="118895575"/>
<evidence type="ECO:0000313" key="15">
    <source>
        <dbReference type="RefSeq" id="XP_036708789.1"/>
    </source>
</evidence>
<keyword evidence="3" id="KW-0597">Phosphoprotein</keyword>
<dbReference type="GO" id="GO:0005634">
    <property type="term" value="C:nucleus"/>
    <property type="evidence" value="ECO:0007669"/>
    <property type="project" value="UniProtKB-SubCell"/>
</dbReference>
<dbReference type="InterPro" id="IPR001680">
    <property type="entry name" value="WD40_rpt"/>
</dbReference>
<sequence>MSRGGCCPHLLWDVRKRSLGLEDPSRLRSRYLGRREFIQRLKLEATLNVHDGCVNTICWNETGEYILSGSDDTKLVISNPYSRKVLTTIRSGHRANIFSAKFLPCTNDKQIVSCSGDGVIFYTNVEQDAETNRQCQFTCHYGTTYEIMTVPNDPYTFLSCGEDGTVRWFDTRIKTSCTKEDCKDDILINCRRAATSVAICPPIPYYLAVGCSDSSVRIYDRRMLGTRATGNYAGRGTTGMVARFIPSHLNNKSCRVTSLCYSEDGQEILVSYSSDYIYLFDPKDDTARELKTPSAEERREELRQPPVKRLRLRGDWSDTGPRARPESERERDGEQSPNVSLMQRMSDMLSRWFEEASEVAQSNRGRGRSRPRGGTSQSDVSTLPTVPSSTDLEVGETAMEVDTPAEQFLQPSTSSMMSAQAHSASSSTESPHSTSLLSSPVSEQRQSVEASGHHTHHQSEFLRGPEIALLRKRLQQLRLKKAEQQRQQELAVRAQQQPPTSDQASREGSAQDPQASDSPSSVVNKQLGSMSLDEQQDNNNEKLSPKPGTGEPVLSLHYSTEGTTTSTIKLNFTDEWSSTASSSRGNGSHCKSEDQEESLVPQSSTQPLEGENEAKAPEESSEDVTTLQEAQSDKFTFEPLDSGSGERNDFNLDSPCGVPEESTLSEKGKEPGTSDQTSTESATSQSTSNPEPPSQPEAIGPLAHEETLARDSALQDTDDSDDDPVLIPGARYRAGPGDRFNIRGTTIGDRIMRRSAVARIQEFFRRRKERKEMEELDTLNIRRPLVKMVYKGHRNSRTMIKEANFWGANFVMSGSDCGHIFIWDRHTAEHLMLLEADNHVVNCLQPHPFDPILASSGIDYDIKIWSPLEESRIFNRKLADEVITRNELMLEETRNTITVPASFMLRMLASLNHIRADRLESDRSEGSGQENENEDEE</sequence>
<feature type="compositionally biased region" description="Basic and acidic residues" evidence="13">
    <location>
        <begin position="312"/>
        <end position="334"/>
    </location>
</feature>
<dbReference type="Proteomes" id="UP000694857">
    <property type="component" value="Chromosome 1"/>
</dbReference>
<feature type="compositionally biased region" description="Polar residues" evidence="13">
    <location>
        <begin position="379"/>
        <end position="391"/>
    </location>
</feature>
<name>A0A8B8XGW4_BALMU</name>
<dbReference type="InterPro" id="IPR015943">
    <property type="entry name" value="WD40/YVTN_repeat-like_dom_sf"/>
</dbReference>
<feature type="region of interest" description="Disordered" evidence="13">
    <location>
        <begin position="288"/>
        <end position="340"/>
    </location>
</feature>
<comment type="subunit">
    <text evidence="9">Interacts with the nuclear receptors NR3C1 and AR in the presence of ligand. Interacts with DDB1, CUL4A and CUL4B.</text>
</comment>
<dbReference type="FunFam" id="2.130.10.10:FF:000045">
    <property type="entry name" value="DDB1- and CUL4-associated factor 6 isoform X2"/>
    <property type="match status" value="1"/>
</dbReference>
<evidence type="ECO:0000256" key="5">
    <source>
        <dbReference type="ARBA" id="ARBA00022737"/>
    </source>
</evidence>
<feature type="compositionally biased region" description="Basic and acidic residues" evidence="13">
    <location>
        <begin position="288"/>
        <end position="303"/>
    </location>
</feature>
<dbReference type="Pfam" id="PF00400">
    <property type="entry name" value="WD40"/>
    <property type="match status" value="3"/>
</dbReference>
<feature type="compositionally biased region" description="Low complexity" evidence="13">
    <location>
        <begin position="577"/>
        <end position="588"/>
    </location>
</feature>
<keyword evidence="4" id="KW-0853">WD repeat</keyword>
<feature type="compositionally biased region" description="Low complexity" evidence="13">
    <location>
        <begin position="412"/>
        <end position="444"/>
    </location>
</feature>
<organism evidence="14 15">
    <name type="scientific">Balaenoptera musculus</name>
    <name type="common">Blue whale</name>
    <dbReference type="NCBI Taxonomy" id="9771"/>
    <lineage>
        <taxon>Eukaryota</taxon>
        <taxon>Metazoa</taxon>
        <taxon>Chordata</taxon>
        <taxon>Craniata</taxon>
        <taxon>Vertebrata</taxon>
        <taxon>Euteleostomi</taxon>
        <taxon>Mammalia</taxon>
        <taxon>Eutheria</taxon>
        <taxon>Laurasiatheria</taxon>
        <taxon>Artiodactyla</taxon>
        <taxon>Whippomorpha</taxon>
        <taxon>Cetacea</taxon>
        <taxon>Mysticeti</taxon>
        <taxon>Balaenopteridae</taxon>
        <taxon>Balaenoptera</taxon>
    </lineage>
</organism>